<protein>
    <recommendedName>
        <fullName evidence="4">Bacterial type II secretion system protein E domain-containing protein</fullName>
    </recommendedName>
</protein>
<dbReference type="GO" id="GO:0005886">
    <property type="term" value="C:plasma membrane"/>
    <property type="evidence" value="ECO:0007669"/>
    <property type="project" value="TreeGrafter"/>
</dbReference>
<proteinExistence type="inferred from homology"/>
<dbReference type="AlphaFoldDB" id="A0AAC9VEN8"/>
<dbReference type="GO" id="GO:0016887">
    <property type="term" value="F:ATP hydrolysis activity"/>
    <property type="evidence" value="ECO:0007669"/>
    <property type="project" value="TreeGrafter"/>
</dbReference>
<evidence type="ECO:0000313" key="6">
    <source>
        <dbReference type="Proteomes" id="UP000792865"/>
    </source>
</evidence>
<gene>
    <name evidence="5" type="ORF">CJJ18_02045</name>
</gene>
<evidence type="ECO:0000313" key="5">
    <source>
        <dbReference type="EMBL" id="ASV33080.1"/>
    </source>
</evidence>
<sequence length="227" mass="25845">MVFARSSPGTQRLLRRPEGMIIYPVHWLREIHHAPHRLRRLACAMGYINKLPIRRLLTIEDPPEGRIDGAIQTPIIADKKNPEEIKRAWLLSMSYALRCDPDAILNGEIRDLESALTALKAAMTGHLVMTTLHANDGLNILERLEIEGVSARLLADPQLLIGLISQRLVQRLCPHCKVPYQQVAGQLEADDRNLIEHYCQPEKVLMRHVEGCAHCYHGLLGGWWWLK</sequence>
<keyword evidence="2" id="KW-0547">Nucleotide-binding</keyword>
<dbReference type="SUPFAM" id="SSF52540">
    <property type="entry name" value="P-loop containing nucleoside triphosphate hydrolases"/>
    <property type="match status" value="1"/>
</dbReference>
<dbReference type="InterPro" id="IPR001482">
    <property type="entry name" value="T2SS/T4SS_dom"/>
</dbReference>
<accession>A0AAC9VEN8</accession>
<evidence type="ECO:0000256" key="2">
    <source>
        <dbReference type="ARBA" id="ARBA00022741"/>
    </source>
</evidence>
<evidence type="ECO:0000259" key="4">
    <source>
        <dbReference type="Pfam" id="PF00437"/>
    </source>
</evidence>
<dbReference type="Pfam" id="PF00437">
    <property type="entry name" value="T2SSE"/>
    <property type="match status" value="1"/>
</dbReference>
<comment type="similarity">
    <text evidence="1">Belongs to the GSP E family.</text>
</comment>
<feature type="domain" description="Bacterial type II secretion system protein E" evidence="4">
    <location>
        <begin position="43"/>
        <end position="218"/>
    </location>
</feature>
<name>A0AAC9VEN8_9ENTR</name>
<dbReference type="Gene3D" id="3.40.50.300">
    <property type="entry name" value="P-loop containing nucleotide triphosphate hydrolases"/>
    <property type="match status" value="1"/>
</dbReference>
<dbReference type="Proteomes" id="UP000792865">
    <property type="component" value="Chromosome"/>
</dbReference>
<dbReference type="PANTHER" id="PTHR30258:SF3">
    <property type="entry name" value="SLL1921 PROTEIN"/>
    <property type="match status" value="1"/>
</dbReference>
<reference evidence="5" key="1">
    <citation type="submission" date="2017-08" db="EMBL/GenBank/DDBJ databases">
        <title>Genome sequence of Candidatus Hamiltonella defensa from Acyrthosiphon pisum strain MI47.</title>
        <authorList>
            <person name="Patel V.A."/>
            <person name="Chevignon G."/>
            <person name="Russell J.A."/>
            <person name="Oliver K.M."/>
        </authorList>
    </citation>
    <scope>NUCLEOTIDE SEQUENCE</scope>
    <source>
        <strain evidence="5">MI47</strain>
    </source>
</reference>
<evidence type="ECO:0000256" key="1">
    <source>
        <dbReference type="ARBA" id="ARBA00006611"/>
    </source>
</evidence>
<dbReference type="EMBL" id="CP022932">
    <property type="protein sequence ID" value="ASV33080.1"/>
    <property type="molecule type" value="Genomic_DNA"/>
</dbReference>
<dbReference type="InterPro" id="IPR027417">
    <property type="entry name" value="P-loop_NTPase"/>
</dbReference>
<evidence type="ECO:0000256" key="3">
    <source>
        <dbReference type="ARBA" id="ARBA00022840"/>
    </source>
</evidence>
<dbReference type="PANTHER" id="PTHR30258">
    <property type="entry name" value="TYPE II SECRETION SYSTEM PROTEIN GSPE-RELATED"/>
    <property type="match status" value="1"/>
</dbReference>
<keyword evidence="3" id="KW-0067">ATP-binding</keyword>
<dbReference type="GO" id="GO:0005524">
    <property type="term" value="F:ATP binding"/>
    <property type="evidence" value="ECO:0007669"/>
    <property type="project" value="UniProtKB-KW"/>
</dbReference>
<organism evidence="5 6">
    <name type="scientific">Candidatus Williamhamiltonella defendens</name>
    <dbReference type="NCBI Taxonomy" id="138072"/>
    <lineage>
        <taxon>Bacteria</taxon>
        <taxon>Pseudomonadati</taxon>
        <taxon>Pseudomonadota</taxon>
        <taxon>Gammaproteobacteria</taxon>
        <taxon>Enterobacterales</taxon>
        <taxon>Enterobacteriaceae</taxon>
        <taxon>aphid secondary symbionts</taxon>
        <taxon>Candidatus Williamhamiltonella</taxon>
    </lineage>
</organism>